<dbReference type="Proteomes" id="UP001320544">
    <property type="component" value="Chromosome"/>
</dbReference>
<dbReference type="RefSeq" id="WP_244386047.1">
    <property type="nucleotide sequence ID" value="NZ_AP025564.1"/>
</dbReference>
<keyword evidence="2" id="KW-1185">Reference proteome</keyword>
<dbReference type="Pfam" id="PF02596">
    <property type="entry name" value="DUF169"/>
    <property type="match status" value="1"/>
</dbReference>
<dbReference type="PANTHER" id="PTHR37954:SF3">
    <property type="entry name" value="DUF169 DOMAIN-CONTAINING PROTEIN"/>
    <property type="match status" value="1"/>
</dbReference>
<name>A0ABN6MG17_9ACTN</name>
<organism evidence="1 2">
    <name type="scientific">Raoultibacter timonensis</name>
    <dbReference type="NCBI Taxonomy" id="1907662"/>
    <lineage>
        <taxon>Bacteria</taxon>
        <taxon>Bacillati</taxon>
        <taxon>Actinomycetota</taxon>
        <taxon>Coriobacteriia</taxon>
        <taxon>Eggerthellales</taxon>
        <taxon>Eggerthellaceae</taxon>
        <taxon>Raoultibacter</taxon>
    </lineage>
</organism>
<protein>
    <submittedName>
        <fullName evidence="1">Uncharacterized protein</fullName>
    </submittedName>
</protein>
<dbReference type="InterPro" id="IPR003748">
    <property type="entry name" value="DUF169"/>
</dbReference>
<dbReference type="EMBL" id="AP025564">
    <property type="protein sequence ID" value="BDE96925.1"/>
    <property type="molecule type" value="Genomic_DNA"/>
</dbReference>
<evidence type="ECO:0000313" key="1">
    <source>
        <dbReference type="EMBL" id="BDE96925.1"/>
    </source>
</evidence>
<evidence type="ECO:0000313" key="2">
    <source>
        <dbReference type="Proteomes" id="UP001320544"/>
    </source>
</evidence>
<gene>
    <name evidence="1" type="ORF">CE91St30_22580</name>
</gene>
<reference evidence="1 2" key="1">
    <citation type="submission" date="2022-01" db="EMBL/GenBank/DDBJ databases">
        <title>Novel bile acid biosynthetic pathways are enriched in the microbiome of centenarians.</title>
        <authorList>
            <person name="Sato Y."/>
            <person name="Atarashi K."/>
            <person name="Plichta R.D."/>
            <person name="Arai Y."/>
            <person name="Sasajima S."/>
            <person name="Kearney M.S."/>
            <person name="Suda W."/>
            <person name="Takeshita K."/>
            <person name="Sasaki T."/>
            <person name="Okamoto S."/>
            <person name="Skelly N.A."/>
            <person name="Okamura Y."/>
            <person name="Vlamakis H."/>
            <person name="Li Y."/>
            <person name="Tanoue T."/>
            <person name="Takei H."/>
            <person name="Nittono H."/>
            <person name="Narushima S."/>
            <person name="Irie J."/>
            <person name="Itoh H."/>
            <person name="Moriya K."/>
            <person name="Sugiura Y."/>
            <person name="Suematsu M."/>
            <person name="Moritoki N."/>
            <person name="Shibata S."/>
            <person name="Littman R.D."/>
            <person name="Fischbach A.M."/>
            <person name="Uwamino Y."/>
            <person name="Inoue T."/>
            <person name="Honda A."/>
            <person name="Hattori M."/>
            <person name="Murai T."/>
            <person name="Xavier J.R."/>
            <person name="Hirose N."/>
            <person name="Honda K."/>
        </authorList>
    </citation>
    <scope>NUCLEOTIDE SEQUENCE [LARGE SCALE GENOMIC DNA]</scope>
    <source>
        <strain evidence="1 2">CE91-St30</strain>
    </source>
</reference>
<proteinExistence type="predicted"/>
<accession>A0ABN6MG17</accession>
<dbReference type="PANTHER" id="PTHR37954">
    <property type="entry name" value="BLL4979 PROTEIN"/>
    <property type="match status" value="1"/>
</dbReference>
<sequence length="176" mass="19973">MAIRPLSHDFSPFEQLGFDDEPVGVKFEYLLPKTILRLSEPMAMCEMVREAQTRDTPFYMDESNEDCMGRGAMGMMPDDPSWAEAGLIGERMGIFSDAGANMRCMRHYTTFSRGAVRYVVFARLSALEFEPDLLIFSGPMSQCEVILRAMAYSTGEMFESKATPVFQCSWLYSYPN</sequence>